<evidence type="ECO:0000313" key="1">
    <source>
        <dbReference type="Proteomes" id="UP000887566"/>
    </source>
</evidence>
<dbReference type="Proteomes" id="UP000887566">
    <property type="component" value="Unplaced"/>
</dbReference>
<sequence>TFDKLEQKRKELELTVAEMRKHPPSDVYMNLLDRRILDWHIANLEYANATWLNNLSLKHWDQDDEFEFAGCHMSGESALSVVF</sequence>
<name>A0A914V6G4_9BILA</name>
<evidence type="ECO:0000313" key="2">
    <source>
        <dbReference type="WBParaSite" id="PSAMB.scaffold1506size30614.g13537.t1"/>
    </source>
</evidence>
<proteinExistence type="predicted"/>
<reference evidence="2" key="1">
    <citation type="submission" date="2022-11" db="UniProtKB">
        <authorList>
            <consortium name="WormBaseParasite"/>
        </authorList>
    </citation>
    <scope>IDENTIFICATION</scope>
</reference>
<keyword evidence="1" id="KW-1185">Reference proteome</keyword>
<accession>A0A914V6G4</accession>
<protein>
    <submittedName>
        <fullName evidence="2">Amine oxidase domain-containing protein</fullName>
    </submittedName>
</protein>
<dbReference type="AlphaFoldDB" id="A0A914V6G4"/>
<dbReference type="WBParaSite" id="PSAMB.scaffold1506size30614.g13537.t1">
    <property type="protein sequence ID" value="PSAMB.scaffold1506size30614.g13537.t1"/>
    <property type="gene ID" value="PSAMB.scaffold1506size30614.g13537"/>
</dbReference>
<organism evidence="1 2">
    <name type="scientific">Plectus sambesii</name>
    <dbReference type="NCBI Taxonomy" id="2011161"/>
    <lineage>
        <taxon>Eukaryota</taxon>
        <taxon>Metazoa</taxon>
        <taxon>Ecdysozoa</taxon>
        <taxon>Nematoda</taxon>
        <taxon>Chromadorea</taxon>
        <taxon>Plectida</taxon>
        <taxon>Plectina</taxon>
        <taxon>Plectoidea</taxon>
        <taxon>Plectidae</taxon>
        <taxon>Plectus</taxon>
    </lineage>
</organism>